<name>A0A067MP72_BOTB1</name>
<gene>
    <name evidence="1" type="ORF">BOTBODRAFT_30851</name>
</gene>
<organism evidence="1 2">
    <name type="scientific">Botryobasidium botryosum (strain FD-172 SS1)</name>
    <dbReference type="NCBI Taxonomy" id="930990"/>
    <lineage>
        <taxon>Eukaryota</taxon>
        <taxon>Fungi</taxon>
        <taxon>Dikarya</taxon>
        <taxon>Basidiomycota</taxon>
        <taxon>Agaricomycotina</taxon>
        <taxon>Agaricomycetes</taxon>
        <taxon>Cantharellales</taxon>
        <taxon>Botryobasidiaceae</taxon>
        <taxon>Botryobasidium</taxon>
    </lineage>
</organism>
<accession>A0A067MP72</accession>
<dbReference type="HOGENOM" id="CLU_2291229_0_0_1"/>
<evidence type="ECO:0000313" key="2">
    <source>
        <dbReference type="Proteomes" id="UP000027195"/>
    </source>
</evidence>
<evidence type="ECO:0000313" key="1">
    <source>
        <dbReference type="EMBL" id="KDQ16515.1"/>
    </source>
</evidence>
<dbReference type="EMBL" id="KL198027">
    <property type="protein sequence ID" value="KDQ16515.1"/>
    <property type="molecule type" value="Genomic_DNA"/>
</dbReference>
<proteinExistence type="predicted"/>
<reference evidence="2" key="1">
    <citation type="journal article" date="2014" name="Proc. Natl. Acad. Sci. U.S.A.">
        <title>Extensive sampling of basidiomycete genomes demonstrates inadequacy of the white-rot/brown-rot paradigm for wood decay fungi.</title>
        <authorList>
            <person name="Riley R."/>
            <person name="Salamov A.A."/>
            <person name="Brown D.W."/>
            <person name="Nagy L.G."/>
            <person name="Floudas D."/>
            <person name="Held B.W."/>
            <person name="Levasseur A."/>
            <person name="Lombard V."/>
            <person name="Morin E."/>
            <person name="Otillar R."/>
            <person name="Lindquist E.A."/>
            <person name="Sun H."/>
            <person name="LaButti K.M."/>
            <person name="Schmutz J."/>
            <person name="Jabbour D."/>
            <person name="Luo H."/>
            <person name="Baker S.E."/>
            <person name="Pisabarro A.G."/>
            <person name="Walton J.D."/>
            <person name="Blanchette R.A."/>
            <person name="Henrissat B."/>
            <person name="Martin F."/>
            <person name="Cullen D."/>
            <person name="Hibbett D.S."/>
            <person name="Grigoriev I.V."/>
        </authorList>
    </citation>
    <scope>NUCLEOTIDE SEQUENCE [LARGE SCALE GENOMIC DNA]</scope>
    <source>
        <strain evidence="2">FD-172 SS1</strain>
    </source>
</reference>
<dbReference type="Proteomes" id="UP000027195">
    <property type="component" value="Unassembled WGS sequence"/>
</dbReference>
<dbReference type="InParanoid" id="A0A067MP72"/>
<keyword evidence="2" id="KW-1185">Reference proteome</keyword>
<dbReference type="AlphaFoldDB" id="A0A067MP72"/>
<protein>
    <submittedName>
        <fullName evidence="1">Uncharacterized protein</fullName>
    </submittedName>
</protein>
<sequence length="101" mass="10897">MYDRVRTECWCVLFAAWQAPVFIASRARVISSVLPQTCACAANVSGTKAGHITTIGAWHPEVDEMQTTQGNGIPSSPAIKPAVSRCHGVSDWVTIQSIQLI</sequence>